<dbReference type="Proteomes" id="UP000192333">
    <property type="component" value="Chromosome I"/>
</dbReference>
<keyword evidence="2" id="KW-0732">Signal</keyword>
<evidence type="ECO:0000313" key="3">
    <source>
        <dbReference type="EMBL" id="SMD42985.1"/>
    </source>
</evidence>
<keyword evidence="1" id="KW-0472">Membrane</keyword>
<feature type="transmembrane region" description="Helical" evidence="1">
    <location>
        <begin position="182"/>
        <end position="201"/>
    </location>
</feature>
<dbReference type="OrthoDB" id="836646at2"/>
<evidence type="ECO:0000313" key="4">
    <source>
        <dbReference type="Proteomes" id="UP000192333"/>
    </source>
</evidence>
<dbReference type="AlphaFoldDB" id="A0A1W2H212"/>
<accession>A0A1W2H212</accession>
<protein>
    <recommendedName>
        <fullName evidence="5">Lipoprotein</fullName>
    </recommendedName>
</protein>
<dbReference type="PROSITE" id="PS51257">
    <property type="entry name" value="PROKAR_LIPOPROTEIN"/>
    <property type="match status" value="1"/>
</dbReference>
<dbReference type="EMBL" id="LT838813">
    <property type="protein sequence ID" value="SMD42985.1"/>
    <property type="molecule type" value="Genomic_DNA"/>
</dbReference>
<evidence type="ECO:0008006" key="5">
    <source>
        <dbReference type="Google" id="ProtNLM"/>
    </source>
</evidence>
<organism evidence="3 4">
    <name type="scientific">Aquiflexum balticum DSM 16537</name>
    <dbReference type="NCBI Taxonomy" id="758820"/>
    <lineage>
        <taxon>Bacteria</taxon>
        <taxon>Pseudomonadati</taxon>
        <taxon>Bacteroidota</taxon>
        <taxon>Cytophagia</taxon>
        <taxon>Cytophagales</taxon>
        <taxon>Cyclobacteriaceae</taxon>
        <taxon>Aquiflexum</taxon>
    </lineage>
</organism>
<reference evidence="4" key="1">
    <citation type="submission" date="2017-04" db="EMBL/GenBank/DDBJ databases">
        <authorList>
            <person name="Varghese N."/>
            <person name="Submissions S."/>
        </authorList>
    </citation>
    <scope>NUCLEOTIDE SEQUENCE [LARGE SCALE GENOMIC DNA]</scope>
    <source>
        <strain evidence="4">DSM 16537</strain>
    </source>
</reference>
<keyword evidence="1" id="KW-1133">Transmembrane helix</keyword>
<evidence type="ECO:0000256" key="2">
    <source>
        <dbReference type="SAM" id="SignalP"/>
    </source>
</evidence>
<keyword evidence="1" id="KW-0812">Transmembrane</keyword>
<feature type="chain" id="PRO_5012258439" description="Lipoprotein" evidence="2">
    <location>
        <begin position="23"/>
        <end position="331"/>
    </location>
</feature>
<keyword evidence="4" id="KW-1185">Reference proteome</keyword>
<dbReference type="RefSeq" id="WP_157370100.1">
    <property type="nucleotide sequence ID" value="NZ_LT838813.1"/>
</dbReference>
<evidence type="ECO:0000256" key="1">
    <source>
        <dbReference type="SAM" id="Phobius"/>
    </source>
</evidence>
<sequence length="331" mass="38140">MSFGRFFIMLFSCILFFSCASFQDSNINLRLDKSNCFQEYYYDYAEDQIPLPLHTIAIPANLQDNFSRKSINIANAMGILDLLERYLLSLEDFYDNPTIENRLRHLELYQKLFQRIGFAELEISSESAELECEEDRADQIAKYLKAKEGDTDTKLTVASIVIGALGAIGTTVFFDNGKTPEYIALTTGILGATLGVMILVNKKKVSYQHERNHLQEIWDGPATSRYFPASVWYYLNYVYPEKEKPLSKREEIIEKWMGLGVFENVKPKDKEELIGKFFGDGGVYLSDELGERASMYDQIGSQINLMMQDLKTLSRELEILQTRKFDEIRKN</sequence>
<proteinExistence type="predicted"/>
<name>A0A1W2H212_9BACT</name>
<dbReference type="STRING" id="758820.SAMN00777080_1556"/>
<feature type="signal peptide" evidence="2">
    <location>
        <begin position="1"/>
        <end position="22"/>
    </location>
</feature>
<gene>
    <name evidence="3" type="ORF">SAMN00777080_1556</name>
</gene>